<accession>A0A9D1SAQ6</accession>
<dbReference type="Gene3D" id="2.160.20.80">
    <property type="entry name" value="E3 ubiquitin-protein ligase SopA"/>
    <property type="match status" value="1"/>
</dbReference>
<dbReference type="Pfam" id="PF00805">
    <property type="entry name" value="Pentapeptide"/>
    <property type="match status" value="1"/>
</dbReference>
<dbReference type="SUPFAM" id="SSF141571">
    <property type="entry name" value="Pentapeptide repeat-like"/>
    <property type="match status" value="1"/>
</dbReference>
<dbReference type="Pfam" id="PF13599">
    <property type="entry name" value="Pentapeptide_4"/>
    <property type="match status" value="1"/>
</dbReference>
<dbReference type="EMBL" id="DVNC01000016">
    <property type="protein sequence ID" value="HIU52792.1"/>
    <property type="molecule type" value="Genomic_DNA"/>
</dbReference>
<evidence type="ECO:0000313" key="2">
    <source>
        <dbReference type="Proteomes" id="UP000824107"/>
    </source>
</evidence>
<proteinExistence type="predicted"/>
<dbReference type="InterPro" id="IPR001646">
    <property type="entry name" value="5peptide_repeat"/>
</dbReference>
<organism evidence="1 2">
    <name type="scientific">Candidatus Scatocola faecipullorum</name>
    <dbReference type="NCBI Taxonomy" id="2840917"/>
    <lineage>
        <taxon>Bacteria</taxon>
        <taxon>Pseudomonadati</taxon>
        <taxon>Pseudomonadota</taxon>
        <taxon>Alphaproteobacteria</taxon>
        <taxon>Rhodospirillales</taxon>
        <taxon>Rhodospirillaceae</taxon>
        <taxon>Rhodospirillaceae incertae sedis</taxon>
        <taxon>Candidatus Scatocola</taxon>
    </lineage>
</organism>
<protein>
    <submittedName>
        <fullName evidence="1">Pentapeptide repeat-containing protein</fullName>
    </submittedName>
</protein>
<comment type="caution">
    <text evidence="1">The sequence shown here is derived from an EMBL/GenBank/DDBJ whole genome shotgun (WGS) entry which is preliminary data.</text>
</comment>
<evidence type="ECO:0000313" key="1">
    <source>
        <dbReference type="EMBL" id="HIU52792.1"/>
    </source>
</evidence>
<dbReference type="InterPro" id="IPR051082">
    <property type="entry name" value="Pentapeptide-BTB/POZ_domain"/>
</dbReference>
<dbReference type="AlphaFoldDB" id="A0A9D1SAQ6"/>
<reference evidence="1" key="1">
    <citation type="submission" date="2020-10" db="EMBL/GenBank/DDBJ databases">
        <authorList>
            <person name="Gilroy R."/>
        </authorList>
    </citation>
    <scope>NUCLEOTIDE SEQUENCE</scope>
    <source>
        <strain evidence="1">ChiW3-316</strain>
    </source>
</reference>
<name>A0A9D1SAQ6_9PROT</name>
<reference evidence="1" key="2">
    <citation type="journal article" date="2021" name="PeerJ">
        <title>Extensive microbial diversity within the chicken gut microbiome revealed by metagenomics and culture.</title>
        <authorList>
            <person name="Gilroy R."/>
            <person name="Ravi A."/>
            <person name="Getino M."/>
            <person name="Pursley I."/>
            <person name="Horton D.L."/>
            <person name="Alikhan N.F."/>
            <person name="Baker D."/>
            <person name="Gharbi K."/>
            <person name="Hall N."/>
            <person name="Watson M."/>
            <person name="Adriaenssens E.M."/>
            <person name="Foster-Nyarko E."/>
            <person name="Jarju S."/>
            <person name="Secka A."/>
            <person name="Antonio M."/>
            <person name="Oren A."/>
            <person name="Chaudhuri R.R."/>
            <person name="La Ragione R."/>
            <person name="Hildebrand F."/>
            <person name="Pallen M.J."/>
        </authorList>
    </citation>
    <scope>NUCLEOTIDE SEQUENCE</scope>
    <source>
        <strain evidence="1">ChiW3-316</strain>
    </source>
</reference>
<sequence length="202" mass="22809">MIENQEIDYSKLSEILAETEEPAFFKCFFNGTALRSLKAENAVFNDCKMSNIDFSYSDFNGAVFRNCDLNNCNFNGCRLFDAKFENCKLSGSDFSDTSNLNCEFEQCQLCYCFMPCFNFKKLTLRELNFNGAELNDCDFRDTIWEDCSMREAVIRQCRFKGADLRGCDLGGLTFSEAANLKGAYISKAQASDILAALAITVL</sequence>
<gene>
    <name evidence="1" type="ORF">IAD20_01775</name>
</gene>
<dbReference type="Proteomes" id="UP000824107">
    <property type="component" value="Unassembled WGS sequence"/>
</dbReference>
<dbReference type="PANTHER" id="PTHR14136">
    <property type="entry name" value="BTB_POZ DOMAIN-CONTAINING PROTEIN KCTD9"/>
    <property type="match status" value="1"/>
</dbReference>
<dbReference type="PANTHER" id="PTHR14136:SF17">
    <property type="entry name" value="BTB_POZ DOMAIN-CONTAINING PROTEIN KCTD9"/>
    <property type="match status" value="1"/>
</dbReference>